<organism evidence="14">
    <name type="scientific">Conaspidia wangi</name>
    <dbReference type="NCBI Taxonomy" id="2675281"/>
    <lineage>
        <taxon>Eukaryota</taxon>
        <taxon>Metazoa</taxon>
        <taxon>Ecdysozoa</taxon>
        <taxon>Arthropoda</taxon>
        <taxon>Hexapoda</taxon>
        <taxon>Insecta</taxon>
        <taxon>Pterygota</taxon>
        <taxon>Neoptera</taxon>
        <taxon>Endopterygota</taxon>
        <taxon>Hymenoptera</taxon>
        <taxon>Tenthredinoidea</taxon>
        <taxon>Tenthredinidae</taxon>
        <taxon>Tenthredininae</taxon>
        <taxon>Conaspidia</taxon>
    </lineage>
</organism>
<geneLocation type="mitochondrion" evidence="14"/>
<reference evidence="14" key="1">
    <citation type="submission" date="2020-12" db="EMBL/GenBank/DDBJ databases">
        <title>The mitochondrial genome of Conaspidia wangi Wei, 2015.</title>
        <authorList>
            <person name="Niu G."/>
            <person name="He X."/>
            <person name="Zeng L."/>
            <person name="Wei M."/>
        </authorList>
    </citation>
    <scope>NUCLEOTIDE SEQUENCE</scope>
</reference>
<evidence type="ECO:0000256" key="1">
    <source>
        <dbReference type="ARBA" id="ARBA00004304"/>
    </source>
</evidence>
<keyword evidence="7 12" id="KW-0375">Hydrogen ion transport</keyword>
<evidence type="ECO:0000256" key="12">
    <source>
        <dbReference type="RuleBase" id="RU003661"/>
    </source>
</evidence>
<dbReference type="CTD" id="4509"/>
<proteinExistence type="inferred from homology"/>
<name>A0A8E5FIN0_9HYME</name>
<evidence type="ECO:0000256" key="10">
    <source>
        <dbReference type="ARBA" id="ARBA00023128"/>
    </source>
</evidence>
<dbReference type="Pfam" id="PF00895">
    <property type="entry name" value="ATP-synt_8"/>
    <property type="match status" value="1"/>
</dbReference>
<keyword evidence="8 13" id="KW-1133">Transmembrane helix</keyword>
<evidence type="ECO:0000256" key="3">
    <source>
        <dbReference type="ARBA" id="ARBA00011291"/>
    </source>
</evidence>
<keyword evidence="11 13" id="KW-0472">Membrane</keyword>
<evidence type="ECO:0000256" key="9">
    <source>
        <dbReference type="ARBA" id="ARBA00023065"/>
    </source>
</evidence>
<dbReference type="GO" id="GO:0015986">
    <property type="term" value="P:proton motive force-driven ATP synthesis"/>
    <property type="evidence" value="ECO:0007669"/>
    <property type="project" value="InterPro"/>
</dbReference>
<dbReference type="GO" id="GO:0045259">
    <property type="term" value="C:proton-transporting ATP synthase complex"/>
    <property type="evidence" value="ECO:0007669"/>
    <property type="project" value="UniProtKB-KW"/>
</dbReference>
<comment type="subcellular location">
    <subcellularLocation>
        <location evidence="1 12">Mitochondrion membrane</location>
        <topology evidence="1 12">Single-pass membrane protein</topology>
    </subcellularLocation>
</comment>
<feature type="transmembrane region" description="Helical" evidence="13">
    <location>
        <begin position="6"/>
        <end position="30"/>
    </location>
</feature>
<dbReference type="GO" id="GO:0031966">
    <property type="term" value="C:mitochondrial membrane"/>
    <property type="evidence" value="ECO:0007669"/>
    <property type="project" value="UniProtKB-SubCell"/>
</dbReference>
<sequence>MPQMFPLNWITLFIFFQSIFLLFNVINYFFNYYYINKKNDFKFNILKKTWKW</sequence>
<dbReference type="InterPro" id="IPR001421">
    <property type="entry name" value="ATP8_metazoa"/>
</dbReference>
<dbReference type="AlphaFoldDB" id="A0A8E5FIN0"/>
<evidence type="ECO:0000256" key="11">
    <source>
        <dbReference type="ARBA" id="ARBA00023136"/>
    </source>
</evidence>
<evidence type="ECO:0000256" key="6">
    <source>
        <dbReference type="ARBA" id="ARBA00022692"/>
    </source>
</evidence>
<evidence type="ECO:0000256" key="7">
    <source>
        <dbReference type="ARBA" id="ARBA00022781"/>
    </source>
</evidence>
<evidence type="ECO:0000313" key="14">
    <source>
        <dbReference type="EMBL" id="QSZ78253.1"/>
    </source>
</evidence>
<dbReference type="GeneID" id="68222297"/>
<protein>
    <recommendedName>
        <fullName evidence="12">ATP synthase complex subunit 8</fullName>
    </recommendedName>
</protein>
<evidence type="ECO:0000256" key="4">
    <source>
        <dbReference type="ARBA" id="ARBA00022448"/>
    </source>
</evidence>
<dbReference type="GO" id="GO:0015078">
    <property type="term" value="F:proton transmembrane transporter activity"/>
    <property type="evidence" value="ECO:0007669"/>
    <property type="project" value="InterPro"/>
</dbReference>
<dbReference type="EMBL" id="MW415019">
    <property type="protein sequence ID" value="QSZ78253.1"/>
    <property type="molecule type" value="Genomic_DNA"/>
</dbReference>
<evidence type="ECO:0000256" key="13">
    <source>
        <dbReference type="SAM" id="Phobius"/>
    </source>
</evidence>
<comment type="subunit">
    <text evidence="3">F-type ATPases have 2 components, CF(1) - the catalytic core - and CF(0) - the membrane proton channel.</text>
</comment>
<evidence type="ECO:0000256" key="5">
    <source>
        <dbReference type="ARBA" id="ARBA00022547"/>
    </source>
</evidence>
<comment type="similarity">
    <text evidence="2 12">Belongs to the ATPase protein 8 family.</text>
</comment>
<gene>
    <name evidence="14" type="primary">ATP8</name>
</gene>
<evidence type="ECO:0000256" key="2">
    <source>
        <dbReference type="ARBA" id="ARBA00008892"/>
    </source>
</evidence>
<keyword evidence="5 12" id="KW-0138">CF(0)</keyword>
<keyword evidence="4 12" id="KW-0813">Transport</keyword>
<keyword evidence="9 12" id="KW-0406">Ion transport</keyword>
<dbReference type="RefSeq" id="YP_010178022.1">
    <property type="nucleotide sequence ID" value="NC_058200.1"/>
</dbReference>
<accession>A0A8E5FIN0</accession>
<keyword evidence="6 12" id="KW-0812">Transmembrane</keyword>
<evidence type="ECO:0000256" key="8">
    <source>
        <dbReference type="ARBA" id="ARBA00022989"/>
    </source>
</evidence>
<keyword evidence="10 12" id="KW-0496">Mitochondrion</keyword>